<name>A0ABT7MMM5_9BACL</name>
<dbReference type="EMBL" id="JASWER010000003">
    <property type="protein sequence ID" value="MDL5376437.1"/>
    <property type="molecule type" value="Genomic_DNA"/>
</dbReference>
<keyword evidence="2" id="KW-1185">Reference proteome</keyword>
<sequence>MKHTIDLHHPDFQRTFLEMMLLEEMIDDYNDESIESLVVRGETNFPDDPFFTAMRAYPLIREGEFGRARDVLEAASAKGDHYMIHCLHGILSDDTNFLFEAEQHFLRAVERYPDVPIVQRTIAVHYFNRKFYGEAGLHLMHYVRLAGFNEETVPMLLEFFQVYDEIPLEMNDELLKVAIGYLNANPRNPRAHSLYASICSHRVEMLVKRLPEDNHQLDDETIAMLLEVEEHGMWSATYDDSEDHMFRAMFADYIDNVVLPNTSKLYVYRLRLRYWYHRLTHRLTGGYGDSMRSS</sequence>
<evidence type="ECO:0008006" key="3">
    <source>
        <dbReference type="Google" id="ProtNLM"/>
    </source>
</evidence>
<organism evidence="1 2">
    <name type="scientific">Exiguobacterium mexicanum</name>
    <dbReference type="NCBI Taxonomy" id="340146"/>
    <lineage>
        <taxon>Bacteria</taxon>
        <taxon>Bacillati</taxon>
        <taxon>Bacillota</taxon>
        <taxon>Bacilli</taxon>
        <taxon>Bacillales</taxon>
        <taxon>Bacillales Family XII. Incertae Sedis</taxon>
        <taxon>Exiguobacterium</taxon>
    </lineage>
</organism>
<evidence type="ECO:0000313" key="2">
    <source>
        <dbReference type="Proteomes" id="UP001230807"/>
    </source>
</evidence>
<dbReference type="Proteomes" id="UP001230807">
    <property type="component" value="Unassembled WGS sequence"/>
</dbReference>
<reference evidence="1 2" key="1">
    <citation type="submission" date="2023-06" db="EMBL/GenBank/DDBJ databases">
        <title>Influencing factors and mechanism of Cr(VI) reduction by facultative anaerobic Exiguobacterium sp. PY14.</title>
        <authorList>
            <person name="Zou L."/>
        </authorList>
    </citation>
    <scope>NUCLEOTIDE SEQUENCE [LARGE SCALE GENOMIC DNA]</scope>
    <source>
        <strain evidence="1 2">PY14</strain>
    </source>
</reference>
<dbReference type="RefSeq" id="WP_286038278.1">
    <property type="nucleotide sequence ID" value="NZ_CP183077.1"/>
</dbReference>
<dbReference type="SUPFAM" id="SSF48452">
    <property type="entry name" value="TPR-like"/>
    <property type="match status" value="1"/>
</dbReference>
<gene>
    <name evidence="1" type="ORF">QR695_05395</name>
</gene>
<proteinExistence type="predicted"/>
<dbReference type="Gene3D" id="1.25.40.10">
    <property type="entry name" value="Tetratricopeptide repeat domain"/>
    <property type="match status" value="1"/>
</dbReference>
<dbReference type="InterPro" id="IPR011990">
    <property type="entry name" value="TPR-like_helical_dom_sf"/>
</dbReference>
<protein>
    <recommendedName>
        <fullName evidence="3">Tetratricopeptide repeat protein</fullName>
    </recommendedName>
</protein>
<comment type="caution">
    <text evidence="1">The sequence shown here is derived from an EMBL/GenBank/DDBJ whole genome shotgun (WGS) entry which is preliminary data.</text>
</comment>
<accession>A0ABT7MMM5</accession>
<evidence type="ECO:0000313" key="1">
    <source>
        <dbReference type="EMBL" id="MDL5376437.1"/>
    </source>
</evidence>